<reference evidence="2 3" key="1">
    <citation type="submission" date="2019-06" db="EMBL/GenBank/DDBJ databases">
        <title>Sequencing the genomes of 1000 actinobacteria strains.</title>
        <authorList>
            <person name="Klenk H.-P."/>
        </authorList>
    </citation>
    <scope>NUCLEOTIDE SEQUENCE [LARGE SCALE GENOMIC DNA]</scope>
    <source>
        <strain evidence="2 3">DSM 19828</strain>
    </source>
</reference>
<dbReference type="SUPFAM" id="SSF46767">
    <property type="entry name" value="Methylated DNA-protein cysteine methyltransferase, C-terminal domain"/>
    <property type="match status" value="1"/>
</dbReference>
<feature type="region of interest" description="Disordered" evidence="1">
    <location>
        <begin position="58"/>
        <end position="84"/>
    </location>
</feature>
<keyword evidence="3" id="KW-1185">Reference proteome</keyword>
<comment type="caution">
    <text evidence="2">The sequence shown here is derived from an EMBL/GenBank/DDBJ whole genome shotgun (WGS) entry which is preliminary data.</text>
</comment>
<protein>
    <submittedName>
        <fullName evidence="2">6-O-methylguanine DNA methyltransferase-like protein</fullName>
    </submittedName>
</protein>
<name>A0A542EJZ1_9MICO</name>
<gene>
    <name evidence="2" type="ORF">FB459_3203</name>
</gene>
<dbReference type="GO" id="GO:0008168">
    <property type="term" value="F:methyltransferase activity"/>
    <property type="evidence" value="ECO:0007669"/>
    <property type="project" value="UniProtKB-KW"/>
</dbReference>
<organism evidence="2 3">
    <name type="scientific">Yimella lutea</name>
    <dbReference type="NCBI Taxonomy" id="587872"/>
    <lineage>
        <taxon>Bacteria</taxon>
        <taxon>Bacillati</taxon>
        <taxon>Actinomycetota</taxon>
        <taxon>Actinomycetes</taxon>
        <taxon>Micrococcales</taxon>
        <taxon>Dermacoccaceae</taxon>
        <taxon>Yimella</taxon>
    </lineage>
</organism>
<dbReference type="Gene3D" id="1.10.10.10">
    <property type="entry name" value="Winged helix-like DNA-binding domain superfamily/Winged helix DNA-binding domain"/>
    <property type="match status" value="1"/>
</dbReference>
<dbReference type="EMBL" id="VFMO01000001">
    <property type="protein sequence ID" value="TQJ15645.1"/>
    <property type="molecule type" value="Genomic_DNA"/>
</dbReference>
<keyword evidence="2" id="KW-0808">Transferase</keyword>
<sequence>MITTLEHLLLGYLPFWSLLRPALCTAGDPSSEQGWDHLMTIGYGETTTYSAIARARQPEHGAGGRPQCGAQPDQPRRAVPPGRRLGDSLTGFAGGLDRKRFLLDLEQSAETKAERLFRAASSDCRATCTHNFSVGWECALSNYSILALTSRSGEAISRRFDILRQHHLGARP</sequence>
<proteinExistence type="predicted"/>
<dbReference type="GO" id="GO:0032259">
    <property type="term" value="P:methylation"/>
    <property type="evidence" value="ECO:0007669"/>
    <property type="project" value="UniProtKB-KW"/>
</dbReference>
<dbReference type="AlphaFoldDB" id="A0A542EJZ1"/>
<evidence type="ECO:0000313" key="2">
    <source>
        <dbReference type="EMBL" id="TQJ15645.1"/>
    </source>
</evidence>
<dbReference type="InterPro" id="IPR036217">
    <property type="entry name" value="MethylDNA_cys_MeTrfase_DNAb"/>
</dbReference>
<dbReference type="InterPro" id="IPR036388">
    <property type="entry name" value="WH-like_DNA-bd_sf"/>
</dbReference>
<dbReference type="Proteomes" id="UP000320806">
    <property type="component" value="Unassembled WGS sequence"/>
</dbReference>
<keyword evidence="2" id="KW-0489">Methyltransferase</keyword>
<evidence type="ECO:0000256" key="1">
    <source>
        <dbReference type="SAM" id="MobiDB-lite"/>
    </source>
</evidence>
<evidence type="ECO:0000313" key="3">
    <source>
        <dbReference type="Proteomes" id="UP000320806"/>
    </source>
</evidence>
<accession>A0A542EJZ1</accession>